<evidence type="ECO:0000313" key="3">
    <source>
        <dbReference type="Proteomes" id="UP000045545"/>
    </source>
</evidence>
<name>A0A0E4C967_9FIRM</name>
<evidence type="ECO:0000256" key="1">
    <source>
        <dbReference type="SAM" id="Phobius"/>
    </source>
</evidence>
<accession>A0A0E4C967</accession>
<feature type="transmembrane region" description="Helical" evidence="1">
    <location>
        <begin position="55"/>
        <end position="76"/>
    </location>
</feature>
<keyword evidence="1" id="KW-1133">Transmembrane helix</keyword>
<dbReference type="Proteomes" id="UP000045545">
    <property type="component" value="Unassembled WGS sequence"/>
</dbReference>
<organism evidence="2 3">
    <name type="scientific">Syntrophomonas zehnderi OL-4</name>
    <dbReference type="NCBI Taxonomy" id="690567"/>
    <lineage>
        <taxon>Bacteria</taxon>
        <taxon>Bacillati</taxon>
        <taxon>Bacillota</taxon>
        <taxon>Clostridia</taxon>
        <taxon>Eubacteriales</taxon>
        <taxon>Syntrophomonadaceae</taxon>
        <taxon>Syntrophomonas</taxon>
    </lineage>
</organism>
<dbReference type="AlphaFoldDB" id="A0A0E4C967"/>
<keyword evidence="1" id="KW-0472">Membrane</keyword>
<feature type="transmembrane region" description="Helical" evidence="1">
    <location>
        <begin position="6"/>
        <end position="24"/>
    </location>
</feature>
<dbReference type="RefSeq" id="WP_046498429.1">
    <property type="nucleotide sequence ID" value="NZ_CGIH01000032.1"/>
</dbReference>
<feature type="transmembrane region" description="Helical" evidence="1">
    <location>
        <begin position="124"/>
        <end position="142"/>
    </location>
</feature>
<keyword evidence="1" id="KW-0812">Transmembrane</keyword>
<protein>
    <submittedName>
        <fullName evidence="2">Uncharacterized</fullName>
    </submittedName>
</protein>
<keyword evidence="3" id="KW-1185">Reference proteome</keyword>
<feature type="transmembrane region" description="Helical" evidence="1">
    <location>
        <begin position="82"/>
        <end position="103"/>
    </location>
</feature>
<dbReference type="EMBL" id="CGIH01000032">
    <property type="protein sequence ID" value="CFX85052.1"/>
    <property type="molecule type" value="Genomic_DNA"/>
</dbReference>
<dbReference type="OrthoDB" id="2082547at2"/>
<sequence length="143" mass="16604">MILALGIFAGILLFLYSLYFIRIIKGKPQDFEIELLKSMTQWMVQQGRSSKGQLWAMYFFSVLLELTYFILVLLVIKNPFIQFFTALLAGVETFHLASTAVSFRRFFAGQTMISQLFNWGMERMSAILFFTHSLLVLVTLLFF</sequence>
<reference evidence="2 3" key="1">
    <citation type="submission" date="2015-03" db="EMBL/GenBank/DDBJ databases">
        <authorList>
            <person name="Murphy D."/>
        </authorList>
    </citation>
    <scope>NUCLEOTIDE SEQUENCE [LARGE SCALE GENOMIC DNA]</scope>
    <source>
        <strain evidence="2 3">OL-4</strain>
    </source>
</reference>
<proteinExistence type="predicted"/>
<gene>
    <name evidence="2" type="ORF">2025</name>
</gene>
<evidence type="ECO:0000313" key="2">
    <source>
        <dbReference type="EMBL" id="CFX85052.1"/>
    </source>
</evidence>